<protein>
    <submittedName>
        <fullName evidence="2">Uncharacterized protein</fullName>
    </submittedName>
</protein>
<gene>
    <name evidence="2" type="ORF">J2739_000065</name>
</gene>
<dbReference type="Proteomes" id="UP001184230">
    <property type="component" value="Unassembled WGS sequence"/>
</dbReference>
<organism evidence="2 3">
    <name type="scientific">Variovorax soli</name>
    <dbReference type="NCBI Taxonomy" id="376815"/>
    <lineage>
        <taxon>Bacteria</taxon>
        <taxon>Pseudomonadati</taxon>
        <taxon>Pseudomonadota</taxon>
        <taxon>Betaproteobacteria</taxon>
        <taxon>Burkholderiales</taxon>
        <taxon>Comamonadaceae</taxon>
        <taxon>Variovorax</taxon>
    </lineage>
</organism>
<evidence type="ECO:0000313" key="3">
    <source>
        <dbReference type="Proteomes" id="UP001184230"/>
    </source>
</evidence>
<proteinExistence type="predicted"/>
<feature type="region of interest" description="Disordered" evidence="1">
    <location>
        <begin position="97"/>
        <end position="119"/>
    </location>
</feature>
<accession>A0ABU1N776</accession>
<comment type="caution">
    <text evidence="2">The sequence shown here is derived from an EMBL/GenBank/DDBJ whole genome shotgun (WGS) entry which is preliminary data.</text>
</comment>
<dbReference type="RefSeq" id="WP_309897707.1">
    <property type="nucleotide sequence ID" value="NZ_JAVDRF010000001.1"/>
</dbReference>
<keyword evidence="3" id="KW-1185">Reference proteome</keyword>
<evidence type="ECO:0000256" key="1">
    <source>
        <dbReference type="SAM" id="MobiDB-lite"/>
    </source>
</evidence>
<dbReference type="EMBL" id="JAVDRF010000001">
    <property type="protein sequence ID" value="MDR6534305.1"/>
    <property type="molecule type" value="Genomic_DNA"/>
</dbReference>
<evidence type="ECO:0000313" key="2">
    <source>
        <dbReference type="EMBL" id="MDR6534305.1"/>
    </source>
</evidence>
<feature type="region of interest" description="Disordered" evidence="1">
    <location>
        <begin position="1"/>
        <end position="20"/>
    </location>
</feature>
<reference evidence="2 3" key="1">
    <citation type="submission" date="2023-07" db="EMBL/GenBank/DDBJ databases">
        <title>Sorghum-associated microbial communities from plants grown in Nebraska, USA.</title>
        <authorList>
            <person name="Schachtman D."/>
        </authorList>
    </citation>
    <scope>NUCLEOTIDE SEQUENCE [LARGE SCALE GENOMIC DNA]</scope>
    <source>
        <strain evidence="2 3">DS1781</strain>
    </source>
</reference>
<sequence length="119" mass="11295">MFALKKKQNSRPLLDHPGMRDSTEAELHLVSGGDALGDAISCAAAIAAAVSSANAIAGLSAVGACMNAIAGIPAPSVADANCVNDNPCVDASVDGSDGDGSACGSSGCGGTGSADGSTD</sequence>
<name>A0ABU1N776_9BURK</name>